<accession>A0A0J8D7S3</accession>
<dbReference type="OrthoDB" id="9815217at2"/>
<dbReference type="PANTHER" id="PTHR30329">
    <property type="entry name" value="STATOR ELEMENT OF FLAGELLAR MOTOR COMPLEX"/>
    <property type="match status" value="1"/>
</dbReference>
<evidence type="ECO:0000259" key="9">
    <source>
        <dbReference type="PROSITE" id="PS51123"/>
    </source>
</evidence>
<dbReference type="Proteomes" id="UP000036756">
    <property type="component" value="Unassembled WGS sequence"/>
</dbReference>
<evidence type="ECO:0000313" key="11">
    <source>
        <dbReference type="Proteomes" id="UP000036756"/>
    </source>
</evidence>
<gene>
    <name evidence="10" type="primary">motB</name>
    <name evidence="10" type="ORF">CLCY_3c02030</name>
</gene>
<proteinExistence type="inferred from homology"/>
<keyword evidence="4 8" id="KW-0812">Transmembrane</keyword>
<keyword evidence="11" id="KW-1185">Reference proteome</keyword>
<dbReference type="GO" id="GO:0005886">
    <property type="term" value="C:plasma membrane"/>
    <property type="evidence" value="ECO:0007669"/>
    <property type="project" value="UniProtKB-SubCell"/>
</dbReference>
<dbReference type="Gene3D" id="3.30.1330.60">
    <property type="entry name" value="OmpA-like domain"/>
    <property type="match status" value="1"/>
</dbReference>
<name>A0A0J8D7S3_CLOCY</name>
<keyword evidence="5 8" id="KW-1133">Transmembrane helix</keyword>
<dbReference type="AlphaFoldDB" id="A0A0J8D7S3"/>
<comment type="similarity">
    <text evidence="2">Belongs to the MotB family.</text>
</comment>
<comment type="subcellular location">
    <subcellularLocation>
        <location evidence="1">Cell membrane</location>
        <topology evidence="1">Single-pass membrane protein</topology>
    </subcellularLocation>
</comment>
<dbReference type="SUPFAM" id="SSF103088">
    <property type="entry name" value="OmpA-like"/>
    <property type="match status" value="1"/>
</dbReference>
<evidence type="ECO:0000256" key="3">
    <source>
        <dbReference type="ARBA" id="ARBA00022475"/>
    </source>
</evidence>
<dbReference type="PROSITE" id="PS51123">
    <property type="entry name" value="OMPA_2"/>
    <property type="match status" value="1"/>
</dbReference>
<dbReference type="PANTHER" id="PTHR30329:SF21">
    <property type="entry name" value="LIPOPROTEIN YIAD-RELATED"/>
    <property type="match status" value="1"/>
</dbReference>
<evidence type="ECO:0000256" key="4">
    <source>
        <dbReference type="ARBA" id="ARBA00022692"/>
    </source>
</evidence>
<dbReference type="Pfam" id="PF13677">
    <property type="entry name" value="MotB_plug"/>
    <property type="match status" value="1"/>
</dbReference>
<dbReference type="CDD" id="cd07185">
    <property type="entry name" value="OmpA_C-like"/>
    <property type="match status" value="1"/>
</dbReference>
<dbReference type="Pfam" id="PF00691">
    <property type="entry name" value="OmpA"/>
    <property type="match status" value="1"/>
</dbReference>
<comment type="caution">
    <text evidence="10">The sequence shown here is derived from an EMBL/GenBank/DDBJ whole genome shotgun (WGS) entry which is preliminary data.</text>
</comment>
<dbReference type="InterPro" id="IPR025713">
    <property type="entry name" value="MotB-like_N_dom"/>
</dbReference>
<protein>
    <submittedName>
        <fullName evidence="10">Motility protein B</fullName>
    </submittedName>
</protein>
<dbReference type="STRING" id="1121307.CLCY_3c02030"/>
<feature type="transmembrane region" description="Helical" evidence="8">
    <location>
        <begin position="20"/>
        <end position="37"/>
    </location>
</feature>
<dbReference type="InterPro" id="IPR036737">
    <property type="entry name" value="OmpA-like_sf"/>
</dbReference>
<keyword evidence="3" id="KW-1003">Cell membrane</keyword>
<evidence type="ECO:0000313" key="10">
    <source>
        <dbReference type="EMBL" id="KMT21932.1"/>
    </source>
</evidence>
<sequence>MGKKKQHHEEHVDEAWLLPYADMLTLLLALFIVMFAMSQVDKEKLQKAAEQFNIVFAGGTGVLENSGSTITPGNTTMSQIVEQDKMVSVKSTLEEEIKKSGHADKVKVELNGEGLLISMQDTVLFNSGDAEILTGFHPALTQISTLIKGFNNDIRIAGHTDNLPISNSKFHSNWDLSYTRSLNVMKFMVSKGGLPANKFSVQAFAEYKPKFDNSTPDGRAKNRRVEILIVRNHPTDKEKDK</sequence>
<reference evidence="10 11" key="1">
    <citation type="submission" date="2015-06" db="EMBL/GenBank/DDBJ databases">
        <title>Draft genome sequence of the purine-degrading Clostridium cylindrosporum HC-1 (DSM 605).</title>
        <authorList>
            <person name="Poehlein A."/>
            <person name="Schiel-Bengelsdorf B."/>
            <person name="Bengelsdorf F."/>
            <person name="Daniel R."/>
            <person name="Duerre P."/>
        </authorList>
    </citation>
    <scope>NUCLEOTIDE SEQUENCE [LARGE SCALE GENOMIC DNA]</scope>
    <source>
        <strain evidence="10 11">DSM 605</strain>
    </source>
</reference>
<dbReference type="RefSeq" id="WP_048570576.1">
    <property type="nucleotide sequence ID" value="NZ_LFVU01000026.1"/>
</dbReference>
<evidence type="ECO:0000256" key="8">
    <source>
        <dbReference type="SAM" id="Phobius"/>
    </source>
</evidence>
<keyword evidence="6 7" id="KW-0472">Membrane</keyword>
<dbReference type="InterPro" id="IPR050330">
    <property type="entry name" value="Bact_OuterMem_StrucFunc"/>
</dbReference>
<evidence type="ECO:0000256" key="6">
    <source>
        <dbReference type="ARBA" id="ARBA00023136"/>
    </source>
</evidence>
<organism evidence="10 11">
    <name type="scientific">Clostridium cylindrosporum DSM 605</name>
    <dbReference type="NCBI Taxonomy" id="1121307"/>
    <lineage>
        <taxon>Bacteria</taxon>
        <taxon>Bacillati</taxon>
        <taxon>Bacillota</taxon>
        <taxon>Clostridia</taxon>
        <taxon>Eubacteriales</taxon>
        <taxon>Clostridiaceae</taxon>
        <taxon>Clostridium</taxon>
    </lineage>
</organism>
<dbReference type="PATRIC" id="fig|1121307.3.peg.1556"/>
<evidence type="ECO:0000256" key="1">
    <source>
        <dbReference type="ARBA" id="ARBA00004162"/>
    </source>
</evidence>
<evidence type="ECO:0000256" key="2">
    <source>
        <dbReference type="ARBA" id="ARBA00008914"/>
    </source>
</evidence>
<dbReference type="InterPro" id="IPR006665">
    <property type="entry name" value="OmpA-like"/>
</dbReference>
<evidence type="ECO:0000256" key="5">
    <source>
        <dbReference type="ARBA" id="ARBA00022989"/>
    </source>
</evidence>
<dbReference type="EMBL" id="LFVU01000026">
    <property type="protein sequence ID" value="KMT21932.1"/>
    <property type="molecule type" value="Genomic_DNA"/>
</dbReference>
<evidence type="ECO:0000256" key="7">
    <source>
        <dbReference type="PROSITE-ProRule" id="PRU00473"/>
    </source>
</evidence>
<feature type="domain" description="OmpA-like" evidence="9">
    <location>
        <begin position="112"/>
        <end position="233"/>
    </location>
</feature>